<evidence type="ECO:0000256" key="1">
    <source>
        <dbReference type="ARBA" id="ARBA00006611"/>
    </source>
</evidence>
<dbReference type="InterPro" id="IPR050921">
    <property type="entry name" value="T4SS_GSP_E_ATPase"/>
</dbReference>
<gene>
    <name evidence="3" type="ORF">WMO14_11575</name>
</gene>
<dbReference type="EMBL" id="JBBMER010000009">
    <property type="protein sequence ID" value="MEQ2380500.1"/>
    <property type="molecule type" value="Genomic_DNA"/>
</dbReference>
<feature type="domain" description="Bacterial type II secretion system protein E" evidence="2">
    <location>
        <begin position="65"/>
        <end position="342"/>
    </location>
</feature>
<reference evidence="3 4" key="1">
    <citation type="submission" date="2024-03" db="EMBL/GenBank/DDBJ databases">
        <title>Human intestinal bacterial collection.</title>
        <authorList>
            <person name="Pauvert C."/>
            <person name="Hitch T.C.A."/>
            <person name="Clavel T."/>
        </authorList>
    </citation>
    <scope>NUCLEOTIDE SEQUENCE [LARGE SCALE GENOMIC DNA]</scope>
    <source>
        <strain evidence="3 4">CLA-AA-H255</strain>
    </source>
</reference>
<dbReference type="RefSeq" id="WP_349153866.1">
    <property type="nucleotide sequence ID" value="NZ_JBBMER010000009.1"/>
</dbReference>
<protein>
    <submittedName>
        <fullName evidence="3">CpaF family protein</fullName>
    </submittedName>
</protein>
<evidence type="ECO:0000259" key="2">
    <source>
        <dbReference type="Pfam" id="PF00437"/>
    </source>
</evidence>
<dbReference type="SUPFAM" id="SSF52540">
    <property type="entry name" value="P-loop containing nucleoside triphosphate hydrolases"/>
    <property type="match status" value="1"/>
</dbReference>
<dbReference type="PANTHER" id="PTHR30486">
    <property type="entry name" value="TWITCHING MOTILITY PROTEIN PILT"/>
    <property type="match status" value="1"/>
</dbReference>
<evidence type="ECO:0000313" key="3">
    <source>
        <dbReference type="EMBL" id="MEQ2380500.1"/>
    </source>
</evidence>
<dbReference type="PANTHER" id="PTHR30486:SF15">
    <property type="entry name" value="TYPE II_IV SECRETION SYSTEM ATPASE"/>
    <property type="match status" value="1"/>
</dbReference>
<comment type="caution">
    <text evidence="3">The sequence shown here is derived from an EMBL/GenBank/DDBJ whole genome shotgun (WGS) entry which is preliminary data.</text>
</comment>
<evidence type="ECO:0000313" key="4">
    <source>
        <dbReference type="Proteomes" id="UP001442364"/>
    </source>
</evidence>
<dbReference type="Proteomes" id="UP001442364">
    <property type="component" value="Unassembled WGS sequence"/>
</dbReference>
<dbReference type="Gene3D" id="3.40.50.300">
    <property type="entry name" value="P-loop containing nucleotide triphosphate hydrolases"/>
    <property type="match status" value="1"/>
</dbReference>
<proteinExistence type="inferred from homology"/>
<comment type="similarity">
    <text evidence="1">Belongs to the GSP E family.</text>
</comment>
<dbReference type="Pfam" id="PF00437">
    <property type="entry name" value="T2SSE"/>
    <property type="match status" value="1"/>
</dbReference>
<dbReference type="Gene3D" id="3.30.450.380">
    <property type="match status" value="1"/>
</dbReference>
<accession>A0ABV1BZN0</accession>
<dbReference type="CDD" id="cd01130">
    <property type="entry name" value="VirB11-like_ATPase"/>
    <property type="match status" value="1"/>
</dbReference>
<name>A0ABV1BZN0_9FIRM</name>
<dbReference type="InterPro" id="IPR027417">
    <property type="entry name" value="P-loop_NTPase"/>
</dbReference>
<sequence length="411" mass="47073">MEELFFELKQKVYEKLDINLDVSDEDLYKVIDVCIYEISQHRVISVHNRELLRQQLYNSIKRLDILQELLEDDDITEIMINGYKDIFIEKKGRITKWNKQFESREKLEDIAQRIAAMSNKTINEAIPIVDTRLADGSRVNMVLSPIAIDGPVITIRKFYDTPIDIDRLIELGSITKEAADFLELLVKCRYNIFVSGGTGSGKTTFLNALSNFIPKDERVITIEDSAELQIQGVGNLVRLEVRKSNMECDNEVSIRDLIRSSLRMRPDRIIVGETRGEEALDMLQAMGTGHDGSLSTGHSNSSKDMLTRLRTMVLMGIDMPAEAIDRQIASAIDIIVHLKRMRDKTRKVWEITEVCGYKNNEFELVPLYKYVEEGEDKNGKIIGTLKRQNNSLKNTEKLEWSKDTGTMQCKS</sequence>
<organism evidence="3 4">
    <name type="scientific">[Lactobacillus] rogosae</name>
    <dbReference type="NCBI Taxonomy" id="706562"/>
    <lineage>
        <taxon>Bacteria</taxon>
        <taxon>Bacillati</taxon>
        <taxon>Bacillota</taxon>
        <taxon>Clostridia</taxon>
        <taxon>Lachnospirales</taxon>
        <taxon>Lachnospiraceae</taxon>
        <taxon>Lachnospira</taxon>
    </lineage>
</organism>
<keyword evidence="4" id="KW-1185">Reference proteome</keyword>
<dbReference type="InterPro" id="IPR001482">
    <property type="entry name" value="T2SS/T4SS_dom"/>
</dbReference>